<keyword evidence="6 7" id="KW-0472">Membrane</keyword>
<keyword evidence="5 7" id="KW-1133">Transmembrane helix</keyword>
<keyword evidence="10" id="KW-1185">Reference proteome</keyword>
<sequence length="368" mass="40221">MIYSSITQSAYQYTFMIGGVSALTASIAVVLYSGRLYTNRRVLSDIGKPYIPIEDGEVSRLVRKMIVKQFERSAIVAWESRPRDFVNVNEYTVGSIIQVDPANPPWGNIQHPGWSSPTHRPGNKNPDVRFAEVVAELPNLIEARAVSLAPPDPIVTPVQGQPRAADPAVVDLLTRPKNMPLRDYLTQLGLLGLVQPPEVGQIFVSQYERARFGFAPVTVDDFDKLMATFAQLLTGMNMLAPAIVEEIRRQNNDNISMLHVPFLSLPQDATDDRDIETAARAVTPQSSVMSPVTAREGLTPRILTPYLSDSSGSQDSLGSVLRHSSAGQETPSRTTDNQESFYTMQSPSSSSLPSDSGSVLIHNVDNGG</sequence>
<reference evidence="9" key="1">
    <citation type="journal article" date="2020" name="Stud. Mycol.">
        <title>101 Dothideomycetes genomes: a test case for predicting lifestyles and emergence of pathogens.</title>
        <authorList>
            <person name="Haridas S."/>
            <person name="Albert R."/>
            <person name="Binder M."/>
            <person name="Bloem J."/>
            <person name="Labutti K."/>
            <person name="Salamov A."/>
            <person name="Andreopoulos B."/>
            <person name="Baker S."/>
            <person name="Barry K."/>
            <person name="Bills G."/>
            <person name="Bluhm B."/>
            <person name="Cannon C."/>
            <person name="Castanera R."/>
            <person name="Culley D."/>
            <person name="Daum C."/>
            <person name="Ezra D."/>
            <person name="Gonzalez J."/>
            <person name="Henrissat B."/>
            <person name="Kuo A."/>
            <person name="Liang C."/>
            <person name="Lipzen A."/>
            <person name="Lutzoni F."/>
            <person name="Magnuson J."/>
            <person name="Mondo S."/>
            <person name="Nolan M."/>
            <person name="Ohm R."/>
            <person name="Pangilinan J."/>
            <person name="Park H.-J."/>
            <person name="Ramirez L."/>
            <person name="Alfaro M."/>
            <person name="Sun H."/>
            <person name="Tritt A."/>
            <person name="Yoshinaga Y."/>
            <person name="Zwiers L.-H."/>
            <person name="Turgeon B."/>
            <person name="Goodwin S."/>
            <person name="Spatafora J."/>
            <person name="Crous P."/>
            <person name="Grigoriev I."/>
        </authorList>
    </citation>
    <scope>NUCLEOTIDE SEQUENCE</scope>
    <source>
        <strain evidence="9">SCOH1-5</strain>
    </source>
</reference>
<dbReference type="PANTHER" id="PTHR40021">
    <property type="entry name" value="DEFECT AT LOW TEMPERATURE PROTEIN 1"/>
    <property type="match status" value="1"/>
</dbReference>
<feature type="region of interest" description="Disordered" evidence="8">
    <location>
        <begin position="300"/>
        <end position="368"/>
    </location>
</feature>
<evidence type="ECO:0000256" key="4">
    <source>
        <dbReference type="ARBA" id="ARBA00022692"/>
    </source>
</evidence>
<evidence type="ECO:0000256" key="7">
    <source>
        <dbReference type="RuleBase" id="RU367100"/>
    </source>
</evidence>
<keyword evidence="4 7" id="KW-0812">Transmembrane</keyword>
<dbReference type="GO" id="GO:0016020">
    <property type="term" value="C:membrane"/>
    <property type="evidence" value="ECO:0007669"/>
    <property type="project" value="UniProtKB-SubCell"/>
</dbReference>
<dbReference type="PANTHER" id="PTHR40021:SF1">
    <property type="entry name" value="DEFECT AT LOW TEMPERATURE PROTEIN 1"/>
    <property type="match status" value="1"/>
</dbReference>
<accession>A0A6A6FQM4</accession>
<dbReference type="EMBL" id="ML992666">
    <property type="protein sequence ID" value="KAF2215508.1"/>
    <property type="molecule type" value="Genomic_DNA"/>
</dbReference>
<evidence type="ECO:0000256" key="1">
    <source>
        <dbReference type="ARBA" id="ARBA00002489"/>
    </source>
</evidence>
<dbReference type="OrthoDB" id="4096362at2759"/>
<name>A0A6A6FQM4_9PEZI</name>
<evidence type="ECO:0000256" key="6">
    <source>
        <dbReference type="ARBA" id="ARBA00023136"/>
    </source>
</evidence>
<evidence type="ECO:0000256" key="2">
    <source>
        <dbReference type="ARBA" id="ARBA00005550"/>
    </source>
</evidence>
<evidence type="ECO:0000256" key="8">
    <source>
        <dbReference type="SAM" id="MobiDB-lite"/>
    </source>
</evidence>
<evidence type="ECO:0000256" key="3">
    <source>
        <dbReference type="ARBA" id="ARBA00021353"/>
    </source>
</evidence>
<evidence type="ECO:0000256" key="5">
    <source>
        <dbReference type="ARBA" id="ARBA00022989"/>
    </source>
</evidence>
<feature type="compositionally biased region" description="Low complexity" evidence="8">
    <location>
        <begin position="307"/>
        <end position="319"/>
    </location>
</feature>
<comment type="subcellular location">
    <subcellularLocation>
        <location evidence="7">Membrane</location>
        <topology evidence="7">Multi-pass membrane protein</topology>
    </subcellularLocation>
</comment>
<organism evidence="9 10">
    <name type="scientific">Cercospora zeae-maydis SCOH1-5</name>
    <dbReference type="NCBI Taxonomy" id="717836"/>
    <lineage>
        <taxon>Eukaryota</taxon>
        <taxon>Fungi</taxon>
        <taxon>Dikarya</taxon>
        <taxon>Ascomycota</taxon>
        <taxon>Pezizomycotina</taxon>
        <taxon>Dothideomycetes</taxon>
        <taxon>Dothideomycetidae</taxon>
        <taxon>Mycosphaerellales</taxon>
        <taxon>Mycosphaerellaceae</taxon>
        <taxon>Cercospora</taxon>
    </lineage>
</organism>
<dbReference type="Proteomes" id="UP000799539">
    <property type="component" value="Unassembled WGS sequence"/>
</dbReference>
<evidence type="ECO:0000313" key="9">
    <source>
        <dbReference type="EMBL" id="KAF2215508.1"/>
    </source>
</evidence>
<evidence type="ECO:0000313" key="10">
    <source>
        <dbReference type="Proteomes" id="UP000799539"/>
    </source>
</evidence>
<proteinExistence type="inferred from homology"/>
<feature type="compositionally biased region" description="Polar residues" evidence="8">
    <location>
        <begin position="325"/>
        <end position="345"/>
    </location>
</feature>
<comment type="caution">
    <text evidence="7">Lacks conserved residue(s) required for the propagation of feature annotation.</text>
</comment>
<dbReference type="InterPro" id="IPR038869">
    <property type="entry name" value="DLT1"/>
</dbReference>
<feature type="transmembrane region" description="Helical" evidence="7">
    <location>
        <begin position="12"/>
        <end position="32"/>
    </location>
</feature>
<gene>
    <name evidence="7" type="primary">DLT1</name>
    <name evidence="9" type="ORF">CERZMDRAFT_35703</name>
</gene>
<feature type="compositionally biased region" description="Low complexity" evidence="8">
    <location>
        <begin position="346"/>
        <end position="358"/>
    </location>
</feature>
<dbReference type="AlphaFoldDB" id="A0A6A6FQM4"/>
<comment type="similarity">
    <text evidence="2 7">Belongs to the DLT1 family.</text>
</comment>
<comment type="function">
    <text evidence="1 7">Required for growth under high-pressure and low-temperature conditions.</text>
</comment>
<protein>
    <recommendedName>
        <fullName evidence="3 7">Defect at low temperature protein 1</fullName>
    </recommendedName>
</protein>